<feature type="chain" id="PRO_5037930965" description="HEAT repeat domain-containing protein" evidence="1">
    <location>
        <begin position="27"/>
        <end position="185"/>
    </location>
</feature>
<keyword evidence="3" id="KW-1185">Reference proteome</keyword>
<protein>
    <recommendedName>
        <fullName evidence="4">HEAT repeat domain-containing protein</fullName>
    </recommendedName>
</protein>
<dbReference type="RefSeq" id="WP_188956089.1">
    <property type="nucleotide sequence ID" value="NZ_BMIB01000004.1"/>
</dbReference>
<reference evidence="2" key="2">
    <citation type="submission" date="2020-09" db="EMBL/GenBank/DDBJ databases">
        <authorList>
            <person name="Sun Q."/>
            <person name="Zhou Y."/>
        </authorList>
    </citation>
    <scope>NUCLEOTIDE SEQUENCE</scope>
    <source>
        <strain evidence="2">CGMCC 1.15290</strain>
    </source>
</reference>
<sequence>MMPFTFLRFIVLICVFSGILCLPASAVKAQAPGNIKDYLASKEIPKVILDYYNGKLKPSDELNILAALDSLRTKNNELRPFYILVVTKMAEKSIPAWTETLGKGCKEFLEFKPDFLIEFLGADNPLVSPAYTDKWMKKIAEEIKRTNEGREKDGATRSYQNAWTRCRASNKATLTLLYKKIESYL</sequence>
<evidence type="ECO:0000313" key="2">
    <source>
        <dbReference type="EMBL" id="GGH76848.1"/>
    </source>
</evidence>
<gene>
    <name evidence="2" type="ORF">GCM10011379_42310</name>
</gene>
<accession>A0A917J389</accession>
<comment type="caution">
    <text evidence="2">The sequence shown here is derived from an EMBL/GenBank/DDBJ whole genome shotgun (WGS) entry which is preliminary data.</text>
</comment>
<feature type="signal peptide" evidence="1">
    <location>
        <begin position="1"/>
        <end position="26"/>
    </location>
</feature>
<reference evidence="2" key="1">
    <citation type="journal article" date="2014" name="Int. J. Syst. Evol. Microbiol.">
        <title>Complete genome sequence of Corynebacterium casei LMG S-19264T (=DSM 44701T), isolated from a smear-ripened cheese.</title>
        <authorList>
            <consortium name="US DOE Joint Genome Institute (JGI-PGF)"/>
            <person name="Walter F."/>
            <person name="Albersmeier A."/>
            <person name="Kalinowski J."/>
            <person name="Ruckert C."/>
        </authorList>
    </citation>
    <scope>NUCLEOTIDE SEQUENCE</scope>
    <source>
        <strain evidence="2">CGMCC 1.15290</strain>
    </source>
</reference>
<dbReference type="EMBL" id="BMIB01000004">
    <property type="protein sequence ID" value="GGH76848.1"/>
    <property type="molecule type" value="Genomic_DNA"/>
</dbReference>
<evidence type="ECO:0008006" key="4">
    <source>
        <dbReference type="Google" id="ProtNLM"/>
    </source>
</evidence>
<name>A0A917J389_9BACT</name>
<keyword evidence="1" id="KW-0732">Signal</keyword>
<organism evidence="2 3">
    <name type="scientific">Filimonas zeae</name>
    <dbReference type="NCBI Taxonomy" id="1737353"/>
    <lineage>
        <taxon>Bacteria</taxon>
        <taxon>Pseudomonadati</taxon>
        <taxon>Bacteroidota</taxon>
        <taxon>Chitinophagia</taxon>
        <taxon>Chitinophagales</taxon>
        <taxon>Chitinophagaceae</taxon>
        <taxon>Filimonas</taxon>
    </lineage>
</organism>
<evidence type="ECO:0000313" key="3">
    <source>
        <dbReference type="Proteomes" id="UP000627292"/>
    </source>
</evidence>
<dbReference type="Proteomes" id="UP000627292">
    <property type="component" value="Unassembled WGS sequence"/>
</dbReference>
<dbReference type="AlphaFoldDB" id="A0A917J389"/>
<evidence type="ECO:0000256" key="1">
    <source>
        <dbReference type="SAM" id="SignalP"/>
    </source>
</evidence>
<proteinExistence type="predicted"/>